<gene>
    <name evidence="2" type="ORF">ACET3X_002822</name>
</gene>
<dbReference type="Proteomes" id="UP001578633">
    <property type="component" value="Chromosome 2"/>
</dbReference>
<evidence type="ECO:0000313" key="3">
    <source>
        <dbReference type="Proteomes" id="UP001578633"/>
    </source>
</evidence>
<feature type="coiled-coil region" evidence="1">
    <location>
        <begin position="2"/>
        <end position="33"/>
    </location>
</feature>
<dbReference type="GeneID" id="96083144"/>
<proteinExistence type="predicted"/>
<keyword evidence="3" id="KW-1185">Reference proteome</keyword>
<comment type="caution">
    <text evidence="2">The sequence shown here is derived from an EMBL/GenBank/DDBJ whole genome shotgun (WGS) entry which is preliminary data.</text>
</comment>
<dbReference type="EMBL" id="JBHGVX010000002">
    <property type="protein sequence ID" value="KAL1798785.1"/>
    <property type="molecule type" value="Genomic_DNA"/>
</dbReference>
<feature type="coiled-coil region" evidence="1">
    <location>
        <begin position="430"/>
        <end position="457"/>
    </location>
</feature>
<evidence type="ECO:0000313" key="2">
    <source>
        <dbReference type="EMBL" id="KAL1798785.1"/>
    </source>
</evidence>
<name>A0ABR3URT3_9PLEO</name>
<organism evidence="2 3">
    <name type="scientific">Alternaria dauci</name>
    <dbReference type="NCBI Taxonomy" id="48095"/>
    <lineage>
        <taxon>Eukaryota</taxon>
        <taxon>Fungi</taxon>
        <taxon>Dikarya</taxon>
        <taxon>Ascomycota</taxon>
        <taxon>Pezizomycotina</taxon>
        <taxon>Dothideomycetes</taxon>
        <taxon>Pleosporomycetidae</taxon>
        <taxon>Pleosporales</taxon>
        <taxon>Pleosporineae</taxon>
        <taxon>Pleosporaceae</taxon>
        <taxon>Alternaria</taxon>
        <taxon>Alternaria sect. Porri</taxon>
    </lineage>
</organism>
<dbReference type="RefSeq" id="XP_069309369.1">
    <property type="nucleotide sequence ID" value="XM_069449607.1"/>
</dbReference>
<protein>
    <submittedName>
        <fullName evidence="2">Uncharacterized protein</fullName>
    </submittedName>
</protein>
<keyword evidence="1" id="KW-0175">Coiled coil</keyword>
<accession>A0ABR3URT3</accession>
<sequence length="473" mass="53899">MNEQKEELERSHIAELEDLKKKYNHELEIQNTQAEARYEHFAATVRNVLKNAARLKGISLASESEGVNNQINGLVAATGTQSDTSDIIHELYKNTLDRMKERIIKVAKELGIAADGNTEELTLFYLLGTMSHRIKKSEDNITDLKLVQDRLRKAIDYRPPDVLGDQPLHTSDNVELKLNFFLEQVKSVVQNKEVVASAEQLVADRPRFFQEAVQEQESGDHTEIEAFMREGYEAMNDLIVRAHGEKTRRMPSRAEYSVWLAAQKSKIEGIIDKNYKQAVVATRSLRDTIAAVDKILHDLFDTNEVPKPAWEDTVNSSPAECTSFLRTLPALLALGMSNHENRCIRLENQVLDLRFQRDNIIPEMIQFIHNVYDDLGINWSVFNIDMSWSSYKVNERNAVRAVYWIEDTTVRIGQTGSERASDAMAVMDRLEQARAMAKDADDMMDTMERTIAKAKDVVSKQSGIIKQLRQTSL</sequence>
<evidence type="ECO:0000256" key="1">
    <source>
        <dbReference type="SAM" id="Coils"/>
    </source>
</evidence>
<reference evidence="2 3" key="1">
    <citation type="submission" date="2024-09" db="EMBL/GenBank/DDBJ databases">
        <title>T2T genomes of carrot and Alternaria dauci and their utility for understanding host-pathogen interaction during carrot leaf blight disease.</title>
        <authorList>
            <person name="Liu W."/>
            <person name="Xu S."/>
            <person name="Ou C."/>
            <person name="Liu X."/>
            <person name="Zhuang F."/>
            <person name="Deng X.W."/>
        </authorList>
    </citation>
    <scope>NUCLEOTIDE SEQUENCE [LARGE SCALE GENOMIC DNA]</scope>
    <source>
        <strain evidence="2 3">A2016</strain>
    </source>
</reference>